<evidence type="ECO:0000313" key="5">
    <source>
        <dbReference type="Proteomes" id="UP001397290"/>
    </source>
</evidence>
<dbReference type="InterPro" id="IPR029058">
    <property type="entry name" value="AB_hydrolase_fold"/>
</dbReference>
<comment type="caution">
    <text evidence="4">The sequence shown here is derived from an EMBL/GenBank/DDBJ whole genome shotgun (WGS) entry which is preliminary data.</text>
</comment>
<dbReference type="Proteomes" id="UP001397290">
    <property type="component" value="Unassembled WGS sequence"/>
</dbReference>
<keyword evidence="1" id="KW-0732">Signal</keyword>
<feature type="region of interest" description="Disordered" evidence="2">
    <location>
        <begin position="449"/>
        <end position="468"/>
    </location>
</feature>
<evidence type="ECO:0000256" key="2">
    <source>
        <dbReference type="SAM" id="MobiDB-lite"/>
    </source>
</evidence>
<dbReference type="Gene3D" id="2.40.10.10">
    <property type="entry name" value="Trypsin-like serine proteases"/>
    <property type="match status" value="2"/>
</dbReference>
<dbReference type="PANTHER" id="PTHR15462">
    <property type="entry name" value="SERINE PROTEASE"/>
    <property type="match status" value="1"/>
</dbReference>
<keyword evidence="5" id="KW-1185">Reference proteome</keyword>
<feature type="region of interest" description="Disordered" evidence="2">
    <location>
        <begin position="1145"/>
        <end position="1170"/>
    </location>
</feature>
<gene>
    <name evidence="4" type="ORF">G3M48_007073</name>
</gene>
<sequence length="1170" mass="129063">MIESMNGTERFGMAAADHQEDMPDQSNKSAKKVWEEQSILISSLAEAIAVDDFGETPSGSAAGFATFGNDSKTADVTQELAYVKVMKDDGTLKIALDHLSTQPDSVIVKVARLMCIMSSCVYKRDFEAEKSVHEIMKPFAAKIKDAKIQGTPLDKETQRAISNASQKVDEVTSQIQKVATAMGLKYQPLCNFSSEGNLLRSGPYCGAFYREADIKTKTKALMVLTFKGTGKRAEYITDLRFKMKSVSETSPLKGQCHTGFFDGIFKNFVSDLAVNGGMPEVLPFQLLRNQIFRLSKDIAGTTNPQPVQIWLTGHSLGAAYATLCWQGLLATQATVTQKTYRDLFTFGSPRVGDRVNAESVKKIRSNQSSWRFDNGKDIIPTVPLYAFGWRHLDTVVKISLEKITRGPSELEGKMPETIPGGDPEGLLDFHSDHNIENYWKSLVKGKISGPPSWRPEATPERPPTSQSAANRLVSWSLAPSQNDHKTESVESAIHPDDESPDETLLNSVDRRTSVDLQDFQDGGKYRSVVKIQSLWKDGDRLVWTMGTGWLIYDSILVTAAHNVYSDTYDGQALRIKCWIGYRGRRHAKDPSVQHRNALNVVTTATWYLQSQGTNRLERRSRDMAMIQVDAAFTGKLNLFKYSKTPSSQHSGYIIVVGYPGDKVPEEDHLDIGGWMYEARRPANYDLATSANHMIKYNVDTFGGQSGAPILLSTFTGVVAIGTHCYGGARGTYNSGNPIGRPFGNDYDEFVKRFGSSKTPVGLGGLEPKMDPLESDSAYYEGGESYYEGRKSYDKGGSTYYEGGNSTSDNEEGFWNIFHRPTGVMPDVRRPLLGPFGTLCNTVAGGIIGSLAESVVVKGSTNSFVVPSATRQQACIYRAQLAQASMECITRLRPSRETNIVLTRMLDTWRKHQIKDITSPQLRTLVGPAINDFALQLAADQWQKRVDPNPAVKPMEKGNGDGVMLRNPEEEAFDPKGPKAGFIEAIFYGRTQRVVDFEKESGEPLESWLGTLIEVATRAGTAIAGELTKKAINHVTDKMKRESEAESMPADEQDTDMSMVLRHAVFADCGLQALEGMNKRDLEALKLVPGIGMQEEGLIGKLKETVQKLGPVTIKTARHTMAKYLPVIISKLQPANSNNTFVGEVGEEYASSDDENGDAPLPELLPPEEPW</sequence>
<dbReference type="SUPFAM" id="SSF50494">
    <property type="entry name" value="Trypsin-like serine proteases"/>
    <property type="match status" value="1"/>
</dbReference>
<dbReference type="InterPro" id="IPR002921">
    <property type="entry name" value="Fungal_lipase-type"/>
</dbReference>
<proteinExistence type="predicted"/>
<name>A0AAW0RNA5_9HYPO</name>
<dbReference type="Pfam" id="PF01764">
    <property type="entry name" value="Lipase_3"/>
    <property type="match status" value="1"/>
</dbReference>
<dbReference type="InterPro" id="IPR043504">
    <property type="entry name" value="Peptidase_S1_PA_chymotrypsin"/>
</dbReference>
<dbReference type="InterPro" id="IPR050966">
    <property type="entry name" value="Glutamyl_endopeptidase"/>
</dbReference>
<dbReference type="SUPFAM" id="SSF53474">
    <property type="entry name" value="alpha/beta-Hydrolases"/>
    <property type="match status" value="1"/>
</dbReference>
<accession>A0AAW0RNA5</accession>
<feature type="compositionally biased region" description="Basic and acidic residues" evidence="2">
    <location>
        <begin position="482"/>
        <end position="497"/>
    </location>
</feature>
<dbReference type="CDD" id="cd00519">
    <property type="entry name" value="Lipase_3"/>
    <property type="match status" value="1"/>
</dbReference>
<dbReference type="GO" id="GO:0006629">
    <property type="term" value="P:lipid metabolic process"/>
    <property type="evidence" value="ECO:0007669"/>
    <property type="project" value="InterPro"/>
</dbReference>
<evidence type="ECO:0000256" key="1">
    <source>
        <dbReference type="ARBA" id="ARBA00022729"/>
    </source>
</evidence>
<reference evidence="4 5" key="1">
    <citation type="submission" date="2020-02" db="EMBL/GenBank/DDBJ databases">
        <title>Comparative genomics of the hypocrealean fungal genus Beauvera.</title>
        <authorList>
            <person name="Showalter D.N."/>
            <person name="Bushley K.E."/>
            <person name="Rehner S.A."/>
        </authorList>
    </citation>
    <scope>NUCLEOTIDE SEQUENCE [LARGE SCALE GENOMIC DNA]</scope>
    <source>
        <strain evidence="4 5">ARSEF4384</strain>
    </source>
</reference>
<evidence type="ECO:0000313" key="4">
    <source>
        <dbReference type="EMBL" id="KAK8143560.1"/>
    </source>
</evidence>
<dbReference type="EMBL" id="JAAHCF010000494">
    <property type="protein sequence ID" value="KAK8143560.1"/>
    <property type="molecule type" value="Genomic_DNA"/>
</dbReference>
<feature type="compositionally biased region" description="Acidic residues" evidence="2">
    <location>
        <begin position="1145"/>
        <end position="1156"/>
    </location>
</feature>
<dbReference type="Gene3D" id="3.40.50.1820">
    <property type="entry name" value="alpha/beta hydrolase"/>
    <property type="match status" value="1"/>
</dbReference>
<feature type="region of interest" description="Disordered" evidence="2">
    <location>
        <begin position="480"/>
        <end position="506"/>
    </location>
</feature>
<organism evidence="4 5">
    <name type="scientific">Beauveria asiatica</name>
    <dbReference type="NCBI Taxonomy" id="1069075"/>
    <lineage>
        <taxon>Eukaryota</taxon>
        <taxon>Fungi</taxon>
        <taxon>Dikarya</taxon>
        <taxon>Ascomycota</taxon>
        <taxon>Pezizomycotina</taxon>
        <taxon>Sordariomycetes</taxon>
        <taxon>Hypocreomycetidae</taxon>
        <taxon>Hypocreales</taxon>
        <taxon>Cordycipitaceae</taxon>
        <taxon>Beauveria</taxon>
    </lineage>
</organism>
<protein>
    <recommendedName>
        <fullName evidence="3">Fungal lipase-type domain-containing protein</fullName>
    </recommendedName>
</protein>
<dbReference type="PANTHER" id="PTHR15462:SF8">
    <property type="entry name" value="SERINE PROTEASE"/>
    <property type="match status" value="1"/>
</dbReference>
<dbReference type="InterPro" id="IPR009003">
    <property type="entry name" value="Peptidase_S1_PA"/>
</dbReference>
<feature type="domain" description="Fungal lipase-type" evidence="3">
    <location>
        <begin position="223"/>
        <end position="384"/>
    </location>
</feature>
<dbReference type="AlphaFoldDB" id="A0AAW0RNA5"/>
<evidence type="ECO:0000259" key="3">
    <source>
        <dbReference type="Pfam" id="PF01764"/>
    </source>
</evidence>